<evidence type="ECO:0000256" key="1">
    <source>
        <dbReference type="ARBA" id="ARBA00022574"/>
    </source>
</evidence>
<name>A0ABQ3VJI6_9CHLR</name>
<dbReference type="SUPFAM" id="SSF82171">
    <property type="entry name" value="DPP6 N-terminal domain-like"/>
    <property type="match status" value="2"/>
</dbReference>
<keyword evidence="4" id="KW-0472">Membrane</keyword>
<feature type="region of interest" description="Disordered" evidence="3">
    <location>
        <begin position="1"/>
        <end position="39"/>
    </location>
</feature>
<dbReference type="Proteomes" id="UP000635565">
    <property type="component" value="Unassembled WGS sequence"/>
</dbReference>
<evidence type="ECO:0000256" key="2">
    <source>
        <dbReference type="ARBA" id="ARBA00022737"/>
    </source>
</evidence>
<keyword evidence="6" id="KW-1185">Reference proteome</keyword>
<protein>
    <recommendedName>
        <fullName evidence="7">Anaphase-promoting complex subunit 4 WD40 domain-containing protein</fullName>
    </recommendedName>
</protein>
<comment type="caution">
    <text evidence="5">The sequence shown here is derived from an EMBL/GenBank/DDBJ whole genome shotgun (WGS) entry which is preliminary data.</text>
</comment>
<feature type="compositionally biased region" description="Basic and acidic residues" evidence="3">
    <location>
        <begin position="24"/>
        <end position="34"/>
    </location>
</feature>
<dbReference type="Pfam" id="PF07676">
    <property type="entry name" value="PD40"/>
    <property type="match status" value="1"/>
</dbReference>
<dbReference type="RefSeq" id="WP_201363213.1">
    <property type="nucleotide sequence ID" value="NZ_BNJJ01000009.1"/>
</dbReference>
<evidence type="ECO:0000313" key="5">
    <source>
        <dbReference type="EMBL" id="GHO85571.1"/>
    </source>
</evidence>
<organism evidence="5 6">
    <name type="scientific">Dictyobacter formicarum</name>
    <dbReference type="NCBI Taxonomy" id="2778368"/>
    <lineage>
        <taxon>Bacteria</taxon>
        <taxon>Bacillati</taxon>
        <taxon>Chloroflexota</taxon>
        <taxon>Ktedonobacteria</taxon>
        <taxon>Ktedonobacterales</taxon>
        <taxon>Dictyobacteraceae</taxon>
        <taxon>Dictyobacter</taxon>
    </lineage>
</organism>
<keyword evidence="1" id="KW-0853">WD repeat</keyword>
<sequence length="477" mass="51845">MEPHDESSQPFRPESIDEQIEQLARVRDQHDSGRNRAGAPTVAALRNIYQENEAILERVRARIGQLEAEQSGAYIPDSVQIADHARRRKRRGWLSTIALVAAILIVLLNVLAFKMFISGGHVTTKTTQHDAPRLGKQHCSFNADPDAFGLSWSAQGKIAVISNSGRIQILDARTCSPVANFKYPASASYWPAQLAAGVAWSPDGQRLLLERVGVGSILDGNTGKLLASYSPDPARVNNQHDTAVYSSAWSPDGKQVVSVVDTVTSDGAMPTQSVRIWDARSGAFVRTLMTGLHNATEADIAWSPDGHYIAFGVVAINAPKNIAYVWDASTGRLVQHLDPMGYGGSGSDLADQEKIAWSPDSRQLATYCSDFLQVWNIPTGKSTFALLGELQPPNSVQLAWSPNGKHIAMANFFHVSLRLLDVASRKVSYTYPAQLTDNHGVRAIAWSPDSSMLVTASDGVDPKTQRLSTTIRILGAQ</sequence>
<dbReference type="SMART" id="SM00320">
    <property type="entry name" value="WD40"/>
    <property type="match status" value="5"/>
</dbReference>
<gene>
    <name evidence="5" type="ORF">KSZ_35770</name>
</gene>
<proteinExistence type="predicted"/>
<dbReference type="PANTHER" id="PTHR19848">
    <property type="entry name" value="WD40 REPEAT PROTEIN"/>
    <property type="match status" value="1"/>
</dbReference>
<evidence type="ECO:0008006" key="7">
    <source>
        <dbReference type="Google" id="ProtNLM"/>
    </source>
</evidence>
<dbReference type="InterPro" id="IPR015943">
    <property type="entry name" value="WD40/YVTN_repeat-like_dom_sf"/>
</dbReference>
<dbReference type="PANTHER" id="PTHR19848:SF8">
    <property type="entry name" value="F-BOX AND WD REPEAT DOMAIN CONTAINING 7"/>
    <property type="match status" value="1"/>
</dbReference>
<dbReference type="Gene3D" id="2.130.10.10">
    <property type="entry name" value="YVTN repeat-like/Quinoprotein amine dehydrogenase"/>
    <property type="match status" value="2"/>
</dbReference>
<evidence type="ECO:0000256" key="3">
    <source>
        <dbReference type="SAM" id="MobiDB-lite"/>
    </source>
</evidence>
<dbReference type="InterPro" id="IPR011659">
    <property type="entry name" value="WD40"/>
</dbReference>
<dbReference type="Pfam" id="PF00400">
    <property type="entry name" value="WD40"/>
    <property type="match status" value="2"/>
</dbReference>
<keyword evidence="4" id="KW-0812">Transmembrane</keyword>
<reference evidence="5 6" key="1">
    <citation type="journal article" date="2021" name="Int. J. Syst. Evol. Microbiol.">
        <title>Reticulibacter mediterranei gen. nov., sp. nov., within the new family Reticulibacteraceae fam. nov., and Ktedonospora formicarum gen. nov., sp. nov., Ktedonobacter robiniae sp. nov., Dictyobacter formicarum sp. nov. and Dictyobacter arantiisoli sp. nov., belonging to the class Ktedonobacteria.</title>
        <authorList>
            <person name="Yabe S."/>
            <person name="Zheng Y."/>
            <person name="Wang C.M."/>
            <person name="Sakai Y."/>
            <person name="Abe K."/>
            <person name="Yokota A."/>
            <person name="Donadio S."/>
            <person name="Cavaletti L."/>
            <person name="Monciardini P."/>
        </authorList>
    </citation>
    <scope>NUCLEOTIDE SEQUENCE [LARGE SCALE GENOMIC DNA]</scope>
    <source>
        <strain evidence="5 6">SOSP1-9</strain>
    </source>
</reference>
<dbReference type="InterPro" id="IPR001680">
    <property type="entry name" value="WD40_rpt"/>
</dbReference>
<accession>A0ABQ3VJI6</accession>
<feature type="transmembrane region" description="Helical" evidence="4">
    <location>
        <begin position="93"/>
        <end position="117"/>
    </location>
</feature>
<evidence type="ECO:0000313" key="6">
    <source>
        <dbReference type="Proteomes" id="UP000635565"/>
    </source>
</evidence>
<dbReference type="EMBL" id="BNJJ01000009">
    <property type="protein sequence ID" value="GHO85571.1"/>
    <property type="molecule type" value="Genomic_DNA"/>
</dbReference>
<keyword evidence="2" id="KW-0677">Repeat</keyword>
<evidence type="ECO:0000256" key="4">
    <source>
        <dbReference type="SAM" id="Phobius"/>
    </source>
</evidence>
<keyword evidence="4" id="KW-1133">Transmembrane helix</keyword>